<feature type="compositionally biased region" description="Basic and acidic residues" evidence="1">
    <location>
        <begin position="179"/>
        <end position="194"/>
    </location>
</feature>
<sequence>MSSVDEILAGILASVGSTKSSIDELTKNLDQEQYPQIVQTLLSKIGENKLEGVSLLALKNNSLVSYLNNVVMVILSHLERLEGQDVENDRLETIQRSIVQRVNLEKGIKPLEKKLNYQLDKMVKAYNRMEADEEKAEEKLNRIGSDSEAEDDDDDDSEDSDEDNLSYKPDAAALAKMSRPSDDRKKSSSNEKYKPPKISAVAPPTSISKEDGKDKGRNRKLQSMEEYLREQSDMPTTEASIGSTIVDHGRGGVKTQHDRRKEKEIQEYEESNFIRLSNNQVKKSFKEKQRDRENQFGGEDWSMFNQKNTREVSGDTSRKRKPNTVWDRVKKRKN</sequence>
<feature type="compositionally biased region" description="Acidic residues" evidence="1">
    <location>
        <begin position="147"/>
        <end position="164"/>
    </location>
</feature>
<dbReference type="GO" id="GO:0000447">
    <property type="term" value="P:endonucleolytic cleavage in ITS1 to separate SSU-rRNA from 5.8S rRNA and LSU-rRNA from tricistronic rRNA transcript (SSU-rRNA, 5.8S rRNA, LSU-rRNA)"/>
    <property type="evidence" value="ECO:0007669"/>
    <property type="project" value="EnsemblFungi"/>
</dbReference>
<reference evidence="3" key="1">
    <citation type="submission" date="2016-05" db="EMBL/GenBank/DDBJ databases">
        <title>Comparative genomics of biotechnologically important yeasts.</title>
        <authorList>
            <consortium name="DOE Joint Genome Institute"/>
            <person name="Riley R."/>
            <person name="Haridas S."/>
            <person name="Wolfe K.H."/>
            <person name="Lopes M.R."/>
            <person name="Hittinger C.T."/>
            <person name="Goker M."/>
            <person name="Salamov A."/>
            <person name="Wisecaver J."/>
            <person name="Long T.M."/>
            <person name="Aerts A.L."/>
            <person name="Barry K."/>
            <person name="Choi C."/>
            <person name="Clum A."/>
            <person name="Coughlan A.Y."/>
            <person name="Deshpande S."/>
            <person name="Douglass A.P."/>
            <person name="Hanson S.J."/>
            <person name="Klenk H.-P."/>
            <person name="Labutti K."/>
            <person name="Lapidus A."/>
            <person name="Lindquist E."/>
            <person name="Lipzen A."/>
            <person name="Meier-Kolthoff J.P."/>
            <person name="Ohm R.A."/>
            <person name="Otillar R.P."/>
            <person name="Pangilinan J."/>
            <person name="Peng Y."/>
            <person name="Rokas A."/>
            <person name="Rosa C.A."/>
            <person name="Scheuner C."/>
            <person name="Sibirny A.A."/>
            <person name="Slot J.C."/>
            <person name="Stielow J.B."/>
            <person name="Sun H."/>
            <person name="Kurtzman C.P."/>
            <person name="Blackwell M."/>
            <person name="Grigoriev I.V."/>
            <person name="Jeffries T.W."/>
        </authorList>
    </citation>
    <scope>NUCLEOTIDE SEQUENCE [LARGE SCALE GENOMIC DNA]</scope>
    <source>
        <strain evidence="3">NRRL Y-17324</strain>
    </source>
</reference>
<evidence type="ECO:0008006" key="4">
    <source>
        <dbReference type="Google" id="ProtNLM"/>
    </source>
</evidence>
<dbReference type="GO" id="GO:0032040">
    <property type="term" value="C:small-subunit processome"/>
    <property type="evidence" value="ECO:0007669"/>
    <property type="project" value="EnsemblFungi"/>
</dbReference>
<keyword evidence="3" id="KW-1185">Reference proteome</keyword>
<dbReference type="GeneID" id="30980913"/>
<dbReference type="PANTHER" id="PTHR13237:SF9">
    <property type="entry name" value="NEUROGUIDIN"/>
    <property type="match status" value="1"/>
</dbReference>
<accession>A0A1E4SIE6</accession>
<dbReference type="OrthoDB" id="203440at2759"/>
<evidence type="ECO:0000256" key="1">
    <source>
        <dbReference type="SAM" id="MobiDB-lite"/>
    </source>
</evidence>
<dbReference type="EMBL" id="KV453912">
    <property type="protein sequence ID" value="ODV79283.1"/>
    <property type="molecule type" value="Genomic_DNA"/>
</dbReference>
<organism evidence="2 3">
    <name type="scientific">Suhomyces tanzawaensis NRRL Y-17324</name>
    <dbReference type="NCBI Taxonomy" id="984487"/>
    <lineage>
        <taxon>Eukaryota</taxon>
        <taxon>Fungi</taxon>
        <taxon>Dikarya</taxon>
        <taxon>Ascomycota</taxon>
        <taxon>Saccharomycotina</taxon>
        <taxon>Pichiomycetes</taxon>
        <taxon>Debaryomycetaceae</taxon>
        <taxon>Suhomyces</taxon>
    </lineage>
</organism>
<dbReference type="PANTHER" id="PTHR13237">
    <property type="entry name" value="SOMETHING ABOUT SILENCING PROTEIN 10-RELATED"/>
    <property type="match status" value="1"/>
</dbReference>
<dbReference type="Pfam" id="PF04000">
    <property type="entry name" value="Sas10_Utp3"/>
    <property type="match status" value="1"/>
</dbReference>
<dbReference type="RefSeq" id="XP_020064405.1">
    <property type="nucleotide sequence ID" value="XM_020206776.1"/>
</dbReference>
<feature type="compositionally biased region" description="Basic and acidic residues" evidence="1">
    <location>
        <begin position="131"/>
        <end position="141"/>
    </location>
</feature>
<dbReference type="STRING" id="984487.A0A1E4SIE6"/>
<dbReference type="GO" id="GO:0000480">
    <property type="term" value="P:endonucleolytic cleavage in 5'-ETS of tricistronic rRNA transcript (SSU-rRNA, 5.8S rRNA, LSU-rRNA)"/>
    <property type="evidence" value="ECO:0007669"/>
    <property type="project" value="EnsemblFungi"/>
</dbReference>
<feature type="compositionally biased region" description="Basic and acidic residues" evidence="1">
    <location>
        <begin position="308"/>
        <end position="317"/>
    </location>
</feature>
<evidence type="ECO:0000313" key="2">
    <source>
        <dbReference type="EMBL" id="ODV79283.1"/>
    </source>
</evidence>
<gene>
    <name evidence="2" type="ORF">CANTADRAFT_22034</name>
</gene>
<protein>
    <recommendedName>
        <fullName evidence="4">Localizes primarily to the nucleolus</fullName>
    </recommendedName>
</protein>
<dbReference type="Proteomes" id="UP000094285">
    <property type="component" value="Unassembled WGS sequence"/>
</dbReference>
<proteinExistence type="predicted"/>
<name>A0A1E4SIE6_9ASCO</name>
<dbReference type="InterPro" id="IPR007146">
    <property type="entry name" value="Sas10/Utp3/C1D"/>
</dbReference>
<dbReference type="AlphaFoldDB" id="A0A1E4SIE6"/>
<feature type="compositionally biased region" description="Polar residues" evidence="1">
    <location>
        <begin position="233"/>
        <end position="243"/>
    </location>
</feature>
<evidence type="ECO:0000313" key="3">
    <source>
        <dbReference type="Proteomes" id="UP000094285"/>
    </source>
</evidence>
<feature type="compositionally biased region" description="Basic and acidic residues" evidence="1">
    <location>
        <begin position="222"/>
        <end position="232"/>
    </location>
</feature>
<feature type="compositionally biased region" description="Basic and acidic residues" evidence="1">
    <location>
        <begin position="247"/>
        <end position="266"/>
    </location>
</feature>
<feature type="region of interest" description="Disordered" evidence="1">
    <location>
        <begin position="131"/>
        <end position="334"/>
    </location>
</feature>
<feature type="compositionally biased region" description="Basic and acidic residues" evidence="1">
    <location>
        <begin position="284"/>
        <end position="294"/>
    </location>
</feature>